<reference evidence="3" key="1">
    <citation type="submission" date="2018-11" db="EMBL/GenBank/DDBJ databases">
        <authorList>
            <person name="Grassa J C."/>
        </authorList>
    </citation>
    <scope>NUCLEOTIDE SEQUENCE [LARGE SCALE GENOMIC DNA]</scope>
</reference>
<accession>A0A803PYV3</accession>
<dbReference type="Proteomes" id="UP000596661">
    <property type="component" value="Chromosome 6"/>
</dbReference>
<keyword evidence="1" id="KW-0812">Transmembrane</keyword>
<dbReference type="GO" id="GO:0004523">
    <property type="term" value="F:RNA-DNA hybrid ribonuclease activity"/>
    <property type="evidence" value="ECO:0007669"/>
    <property type="project" value="InterPro"/>
</dbReference>
<sequence>DLKTWLNWHAQTSSLQQLLKWIGKSKLSKFKKGVLSAAVVGRVYNIWRARNEVVWQKARVNPTRIVEEIKWNIKKLNNSNGNGSGTIWMNSDRMTKHKFDGGMVFRSFRDFNLAMLGKQGWRLLFRLDSMDTVKLDLRKIIGSSTTVQITSDPWLPVINRPTPVPAVHGLENFTVSSLFQVNNRSWDVDIVRDLFSHEDAAIILGIPINPSGGNDSLYWVAEKNGFYSVQRRDVSSLLSWLNDTSRLVDGESMGRVVMLCWAIWSARNDLLWKQRVRSVRDVVVFANSSLDQWLKAQGKGPLMSPLKEGDIRNTNGNVVAAFAGFKHGKVSPELAEIMGIREALSWLKNHTYRQAILEIDSLVCVKAIQSVEIFASTFGLVVEDCKNILKNLLNVSVFFVKHFANRVAHFVARHSISLAEPSFIKFLDFMEKLNKHSSKQIAHPAQSSQVSAPTSQPCVRVLSSGPPASGGSDRLLHSALAVHVSFYIFFLFSFMELPMAANNMIGVLFVFTLQIVCSVLRHHRPQVLKLTAQ</sequence>
<dbReference type="EMBL" id="UZAU01000568">
    <property type="status" value="NOT_ANNOTATED_CDS"/>
    <property type="molecule type" value="Genomic_DNA"/>
</dbReference>
<keyword evidence="4" id="KW-1185">Reference proteome</keyword>
<dbReference type="Pfam" id="PF13456">
    <property type="entry name" value="RVT_3"/>
    <property type="match status" value="1"/>
</dbReference>
<dbReference type="EnsemblPlants" id="evm.model.06.557">
    <property type="protein sequence ID" value="cds.evm.model.06.557"/>
    <property type="gene ID" value="evm.TU.06.557"/>
</dbReference>
<protein>
    <recommendedName>
        <fullName evidence="2">RNase H type-1 domain-containing protein</fullName>
    </recommendedName>
</protein>
<name>A0A803PYV3_CANSA</name>
<dbReference type="Gramene" id="evm.model.06.557">
    <property type="protein sequence ID" value="cds.evm.model.06.557"/>
    <property type="gene ID" value="evm.TU.06.557"/>
</dbReference>
<dbReference type="CDD" id="cd06222">
    <property type="entry name" value="RNase_H_like"/>
    <property type="match status" value="1"/>
</dbReference>
<dbReference type="AlphaFoldDB" id="A0A803PYV3"/>
<dbReference type="InterPro" id="IPR053151">
    <property type="entry name" value="RNase_H-like"/>
</dbReference>
<evidence type="ECO:0000313" key="4">
    <source>
        <dbReference type="Proteomes" id="UP000596661"/>
    </source>
</evidence>
<dbReference type="InterPro" id="IPR012337">
    <property type="entry name" value="RNaseH-like_sf"/>
</dbReference>
<dbReference type="SUPFAM" id="SSF53098">
    <property type="entry name" value="Ribonuclease H-like"/>
    <property type="match status" value="1"/>
</dbReference>
<dbReference type="InterPro" id="IPR036397">
    <property type="entry name" value="RNaseH_sf"/>
</dbReference>
<evidence type="ECO:0000259" key="2">
    <source>
        <dbReference type="Pfam" id="PF13456"/>
    </source>
</evidence>
<keyword evidence="1" id="KW-0472">Membrane</keyword>
<proteinExistence type="predicted"/>
<keyword evidence="1" id="KW-1133">Transmembrane helix</keyword>
<organism evidence="3 4">
    <name type="scientific">Cannabis sativa</name>
    <name type="common">Hemp</name>
    <name type="synonym">Marijuana</name>
    <dbReference type="NCBI Taxonomy" id="3483"/>
    <lineage>
        <taxon>Eukaryota</taxon>
        <taxon>Viridiplantae</taxon>
        <taxon>Streptophyta</taxon>
        <taxon>Embryophyta</taxon>
        <taxon>Tracheophyta</taxon>
        <taxon>Spermatophyta</taxon>
        <taxon>Magnoliopsida</taxon>
        <taxon>eudicotyledons</taxon>
        <taxon>Gunneridae</taxon>
        <taxon>Pentapetalae</taxon>
        <taxon>rosids</taxon>
        <taxon>fabids</taxon>
        <taxon>Rosales</taxon>
        <taxon>Cannabaceae</taxon>
        <taxon>Cannabis</taxon>
    </lineage>
</organism>
<dbReference type="GO" id="GO:0003676">
    <property type="term" value="F:nucleic acid binding"/>
    <property type="evidence" value="ECO:0007669"/>
    <property type="project" value="InterPro"/>
</dbReference>
<reference evidence="3" key="2">
    <citation type="submission" date="2021-03" db="UniProtKB">
        <authorList>
            <consortium name="EnsemblPlants"/>
        </authorList>
    </citation>
    <scope>IDENTIFICATION</scope>
</reference>
<dbReference type="InterPro" id="IPR002156">
    <property type="entry name" value="RNaseH_domain"/>
</dbReference>
<feature type="domain" description="RNase H type-1" evidence="2">
    <location>
        <begin position="311"/>
        <end position="414"/>
    </location>
</feature>
<dbReference type="PANTHER" id="PTHR47723:SF21">
    <property type="entry name" value="POLYNUCLEOTIDYL TRANSFERASE, RIBONUCLEASE H-LIKE SUPERFAMILY PROTEIN"/>
    <property type="match status" value="1"/>
</dbReference>
<dbReference type="InterPro" id="IPR044730">
    <property type="entry name" value="RNase_H-like_dom_plant"/>
</dbReference>
<dbReference type="PANTHER" id="PTHR47723">
    <property type="entry name" value="OS05G0353850 PROTEIN"/>
    <property type="match status" value="1"/>
</dbReference>
<feature type="transmembrane region" description="Helical" evidence="1">
    <location>
        <begin position="500"/>
        <end position="520"/>
    </location>
</feature>
<evidence type="ECO:0000313" key="3">
    <source>
        <dbReference type="EnsemblPlants" id="cds.evm.model.06.557"/>
    </source>
</evidence>
<dbReference type="Gene3D" id="3.30.420.10">
    <property type="entry name" value="Ribonuclease H-like superfamily/Ribonuclease H"/>
    <property type="match status" value="1"/>
</dbReference>
<evidence type="ECO:0000256" key="1">
    <source>
        <dbReference type="SAM" id="Phobius"/>
    </source>
</evidence>